<dbReference type="PANTHER" id="PTHR43038">
    <property type="entry name" value="ATP-BINDING CASSETTE, SUB-FAMILY H, MEMBER 1"/>
    <property type="match status" value="1"/>
</dbReference>
<dbReference type="InterPro" id="IPR003593">
    <property type="entry name" value="AAA+_ATPase"/>
</dbReference>
<dbReference type="AlphaFoldDB" id="A0A023F0A8"/>
<evidence type="ECO:0000313" key="9">
    <source>
        <dbReference type="EMBL" id="JAC14229.1"/>
    </source>
</evidence>
<feature type="non-terminal residue" evidence="9">
    <location>
        <position position="1"/>
    </location>
</feature>
<keyword evidence="6 7" id="KW-0472">Membrane</keyword>
<organism evidence="9">
    <name type="scientific">Triatoma infestans</name>
    <name type="common">Assassin bug</name>
    <dbReference type="NCBI Taxonomy" id="30076"/>
    <lineage>
        <taxon>Eukaryota</taxon>
        <taxon>Metazoa</taxon>
        <taxon>Ecdysozoa</taxon>
        <taxon>Arthropoda</taxon>
        <taxon>Hexapoda</taxon>
        <taxon>Insecta</taxon>
        <taxon>Pterygota</taxon>
        <taxon>Neoptera</taxon>
        <taxon>Paraneoptera</taxon>
        <taxon>Hemiptera</taxon>
        <taxon>Heteroptera</taxon>
        <taxon>Panheteroptera</taxon>
        <taxon>Cimicomorpha</taxon>
        <taxon>Reduviidae</taxon>
        <taxon>Triatominae</taxon>
        <taxon>Triatoma</taxon>
    </lineage>
</organism>
<dbReference type="GO" id="GO:0016887">
    <property type="term" value="F:ATP hydrolysis activity"/>
    <property type="evidence" value="ECO:0007669"/>
    <property type="project" value="InterPro"/>
</dbReference>
<dbReference type="Gene3D" id="3.40.50.300">
    <property type="entry name" value="P-loop containing nucleotide triphosphate hydrolases"/>
    <property type="match status" value="1"/>
</dbReference>
<dbReference type="InterPro" id="IPR027417">
    <property type="entry name" value="P-loop_NTPase"/>
</dbReference>
<evidence type="ECO:0000256" key="6">
    <source>
        <dbReference type="ARBA" id="ARBA00023136"/>
    </source>
</evidence>
<proteinExistence type="evidence at transcript level"/>
<dbReference type="GO" id="GO:0005524">
    <property type="term" value="F:ATP binding"/>
    <property type="evidence" value="ECO:0007669"/>
    <property type="project" value="UniProtKB-KW"/>
</dbReference>
<comment type="subcellular location">
    <subcellularLocation>
        <location evidence="1">Membrane</location>
        <topology evidence="1">Multi-pass membrane protein</topology>
    </subcellularLocation>
</comment>
<dbReference type="CDD" id="cd03230">
    <property type="entry name" value="ABC_DR_subfamily_A"/>
    <property type="match status" value="1"/>
</dbReference>
<protein>
    <submittedName>
        <fullName evidence="9">Putative abc transporter g family member 23-like isoform 1</fullName>
    </submittedName>
</protein>
<dbReference type="InterPro" id="IPR013525">
    <property type="entry name" value="ABC2_TM"/>
</dbReference>
<dbReference type="Pfam" id="PF00005">
    <property type="entry name" value="ABC_tran"/>
    <property type="match status" value="1"/>
</dbReference>
<dbReference type="InterPro" id="IPR017871">
    <property type="entry name" value="ABC_transporter-like_CS"/>
</dbReference>
<keyword evidence="5 7" id="KW-1133">Transmembrane helix</keyword>
<evidence type="ECO:0000256" key="7">
    <source>
        <dbReference type="SAM" id="Phobius"/>
    </source>
</evidence>
<dbReference type="PROSITE" id="PS00211">
    <property type="entry name" value="ABC_TRANSPORTER_1"/>
    <property type="match status" value="1"/>
</dbReference>
<feature type="transmembrane region" description="Helical" evidence="7">
    <location>
        <begin position="482"/>
        <end position="503"/>
    </location>
</feature>
<feature type="domain" description="ABC transporter" evidence="8">
    <location>
        <begin position="1"/>
        <end position="222"/>
    </location>
</feature>
<dbReference type="EMBL" id="GBBI01004483">
    <property type="protein sequence ID" value="JAC14229.1"/>
    <property type="molecule type" value="mRNA"/>
</dbReference>
<evidence type="ECO:0000256" key="3">
    <source>
        <dbReference type="ARBA" id="ARBA00022741"/>
    </source>
</evidence>
<evidence type="ECO:0000256" key="2">
    <source>
        <dbReference type="ARBA" id="ARBA00022692"/>
    </source>
</evidence>
<accession>A0A023F0A8</accession>
<evidence type="ECO:0000259" key="8">
    <source>
        <dbReference type="PROSITE" id="PS50893"/>
    </source>
</evidence>
<reference evidence="9" key="1">
    <citation type="journal article" date="2014" name="PLoS Negl. Trop. Dis.">
        <title>An updated insight into the Sialotranscriptome of Triatoma infestans: developmental stage and geographic variations.</title>
        <authorList>
            <person name="Schwarz A."/>
            <person name="Medrano-Mercado N."/>
            <person name="Schaub G.A."/>
            <person name="Struchiner C.J."/>
            <person name="Bargues M.D."/>
            <person name="Levy M.Z."/>
            <person name="Ribeiro J.M."/>
        </authorList>
    </citation>
    <scope>NUCLEOTIDE SEQUENCE</scope>
    <source>
        <strain evidence="9">Chile</strain>
        <tissue evidence="9">Salivary glands</tissue>
    </source>
</reference>
<keyword evidence="3" id="KW-0547">Nucleotide-binding</keyword>
<dbReference type="SUPFAM" id="SSF52540">
    <property type="entry name" value="P-loop containing nucleoside triphosphate hydrolases"/>
    <property type="match status" value="1"/>
</dbReference>
<evidence type="ECO:0000256" key="5">
    <source>
        <dbReference type="ARBA" id="ARBA00022989"/>
    </source>
</evidence>
<feature type="transmembrane region" description="Helical" evidence="7">
    <location>
        <begin position="524"/>
        <end position="552"/>
    </location>
</feature>
<dbReference type="GO" id="GO:0016020">
    <property type="term" value="C:membrane"/>
    <property type="evidence" value="ECO:0007669"/>
    <property type="project" value="UniProtKB-SubCell"/>
</dbReference>
<name>A0A023F0A8_TRIIF</name>
<dbReference type="PANTHER" id="PTHR43038:SF3">
    <property type="entry name" value="ABC TRANSPORTER G FAMILY MEMBER 20 ISOFORM X1"/>
    <property type="match status" value="1"/>
</dbReference>
<evidence type="ECO:0000256" key="4">
    <source>
        <dbReference type="ARBA" id="ARBA00022840"/>
    </source>
</evidence>
<feature type="transmembrane region" description="Helical" evidence="7">
    <location>
        <begin position="588"/>
        <end position="605"/>
    </location>
</feature>
<keyword evidence="4" id="KW-0067">ATP-binding</keyword>
<feature type="non-terminal residue" evidence="9">
    <location>
        <position position="606"/>
    </location>
</feature>
<dbReference type="GO" id="GO:0140359">
    <property type="term" value="F:ABC-type transporter activity"/>
    <property type="evidence" value="ECO:0007669"/>
    <property type="project" value="InterPro"/>
</dbReference>
<feature type="transmembrane region" description="Helical" evidence="7">
    <location>
        <begin position="281"/>
        <end position="301"/>
    </location>
</feature>
<dbReference type="PROSITE" id="PS50893">
    <property type="entry name" value="ABC_TRANSPORTER_2"/>
    <property type="match status" value="1"/>
</dbReference>
<dbReference type="SMART" id="SM00382">
    <property type="entry name" value="AAA"/>
    <property type="match status" value="1"/>
</dbReference>
<evidence type="ECO:0000256" key="1">
    <source>
        <dbReference type="ARBA" id="ARBA00004141"/>
    </source>
</evidence>
<sequence length="606" mass="68472">IRVENGYKSYGQHVVLDGINLTAYKSTIYGLLGASGCGKTTLLSCILGLAKLDSGTIFLEGIHSRKQIGYMPQEISLFQDFTIQEICLFYGKLYGLSDKHTIQKADKLVELFDLTSVARSIKSLSGGEQRRVSLAVTVLHDPLVLILDGPTVGMDCLLGERLWKYFLGLKAKGTCIILSTHYFQEATLCNQVGFMRNGVILAEGCPEHLMSTFNASSLEDVLLELSINQEKQLTLINHRTQELKENTRKTNNDLFPKEKAFSLDRVNAQLSKNVSWHTKHYIVTAALLVYPLWIAIIYCLVTGTLNTKNYSVGVINEEFPDIQFSHQHYCHIQNQSYTLHDFNLTCSIPNRLSCSFIYNLFNSFDIKYYDNWDLAKLSLQKNKVSAIIRIPHNFTDSMMGRLEYGVYAADELVNSSYMHVSLDNSNFIMYNILISRLRDIWMDFFVILLKKCGLSEKNVPFPIKLEEPVYGSPNTSFSESSIPGFLCGFSAFYPMIYTVSVIMSEKVQGLLTRSFAAGMRYTEVALAHAVVQLVIMVTQNITVLFIFFYVFNYRLVNHVFYILVAQLLCNIFGVTLGFAAIEIFNSELFATYFCIGATVIVFHVSG</sequence>
<dbReference type="InterPro" id="IPR003439">
    <property type="entry name" value="ABC_transporter-like_ATP-bd"/>
</dbReference>
<dbReference type="Pfam" id="PF12698">
    <property type="entry name" value="ABC2_membrane_3"/>
    <property type="match status" value="1"/>
</dbReference>
<feature type="transmembrane region" description="Helical" evidence="7">
    <location>
        <begin position="558"/>
        <end position="581"/>
    </location>
</feature>
<keyword evidence="2 7" id="KW-0812">Transmembrane</keyword>